<reference evidence="1 2" key="1">
    <citation type="submission" date="2020-05" db="EMBL/GenBank/DDBJ databases">
        <title>Epidemiological investigations into extended-spectrum beta-lactam resistant Escherichia coli ST457 carried by Australian Silver gulls identified clonal lineages that cause ExPEC disease.</title>
        <authorList>
            <person name="Nesporova K."/>
            <person name="Wyrsch E.R."/>
            <person name="Valcek A."/>
            <person name="Bitar I."/>
            <person name="Chaw K."/>
            <person name="Harris P."/>
            <person name="Hrabak J."/>
            <person name="Djordjevic S.P."/>
            <person name="Dolejska M."/>
        </authorList>
    </citation>
    <scope>NUCLEOTIDE SEQUENCE [LARGE SCALE GENOMIC DNA]</scope>
    <source>
        <strain evidence="1 2">CE1966</strain>
    </source>
</reference>
<dbReference type="AlphaFoldDB" id="A0A8T3LG65"/>
<name>A0A8T3LG65_ECOLX</name>
<dbReference type="GO" id="GO:0008233">
    <property type="term" value="F:peptidase activity"/>
    <property type="evidence" value="ECO:0007669"/>
    <property type="project" value="UniProtKB-KW"/>
</dbReference>
<organism evidence="1 2">
    <name type="scientific">Escherichia coli</name>
    <dbReference type="NCBI Taxonomy" id="562"/>
    <lineage>
        <taxon>Bacteria</taxon>
        <taxon>Pseudomonadati</taxon>
        <taxon>Pseudomonadota</taxon>
        <taxon>Gammaproteobacteria</taxon>
        <taxon>Enterobacterales</taxon>
        <taxon>Enterobacteriaceae</taxon>
        <taxon>Escherichia</taxon>
    </lineage>
</organism>
<evidence type="ECO:0000313" key="2">
    <source>
        <dbReference type="Proteomes" id="UP000523197"/>
    </source>
</evidence>
<sequence>SWYRIITMYEDQQPDNWRVQAILYA</sequence>
<accession>A0A8T3LG65</accession>
<protein>
    <submittedName>
        <fullName evidence="1">Protease activator YjfN</fullName>
    </submittedName>
</protein>
<keyword evidence="1" id="KW-0378">Hydrolase</keyword>
<feature type="non-terminal residue" evidence="1">
    <location>
        <position position="1"/>
    </location>
</feature>
<proteinExistence type="predicted"/>
<keyword evidence="1" id="KW-0645">Protease</keyword>
<dbReference type="GO" id="GO:0006508">
    <property type="term" value="P:proteolysis"/>
    <property type="evidence" value="ECO:0007669"/>
    <property type="project" value="UniProtKB-KW"/>
</dbReference>
<comment type="caution">
    <text evidence="1">The sequence shown here is derived from an EMBL/GenBank/DDBJ whole genome shotgun (WGS) entry which is preliminary data.</text>
</comment>
<evidence type="ECO:0000313" key="1">
    <source>
        <dbReference type="EMBL" id="MBA1890120.1"/>
    </source>
</evidence>
<dbReference type="Proteomes" id="UP000523197">
    <property type="component" value="Unassembled WGS sequence"/>
</dbReference>
<dbReference type="EMBL" id="JABFNF010000793">
    <property type="protein sequence ID" value="MBA1890120.1"/>
    <property type="molecule type" value="Genomic_DNA"/>
</dbReference>
<gene>
    <name evidence="1" type="primary">yjfN</name>
    <name evidence="1" type="ORF">HLX92_28855</name>
</gene>